<evidence type="ECO:0000313" key="2">
    <source>
        <dbReference type="EMBL" id="WPX09591.1"/>
    </source>
</evidence>
<gene>
    <name evidence="2" type="ORF">SOJ16_000818</name>
</gene>
<protein>
    <submittedName>
        <fullName evidence="2">Extracellular solute-binding protein</fullName>
    </submittedName>
</protein>
<keyword evidence="3" id="KW-1185">Reference proteome</keyword>
<dbReference type="InterPro" id="IPR052738">
    <property type="entry name" value="ABC-Tungstate_binding"/>
</dbReference>
<accession>A0ABZ0U1J5</accession>
<evidence type="ECO:0000259" key="1">
    <source>
        <dbReference type="Pfam" id="PF12849"/>
    </source>
</evidence>
<dbReference type="Pfam" id="PF12849">
    <property type="entry name" value="PBP_like_2"/>
    <property type="match status" value="1"/>
</dbReference>
<dbReference type="RefSeq" id="WP_045174357.1">
    <property type="nucleotide sequence ID" value="NZ_CP139957.1"/>
</dbReference>
<dbReference type="PANTHER" id="PTHR37945:SF1">
    <property type="entry name" value="EXTRACELLULAR TUNGSTATE BINDING PROTEIN"/>
    <property type="match status" value="1"/>
</dbReference>
<name>A0ABZ0U1J5_9FIRM</name>
<dbReference type="SUPFAM" id="SSF53850">
    <property type="entry name" value="Periplasmic binding protein-like II"/>
    <property type="match status" value="1"/>
</dbReference>
<sequence length="272" mass="31376">MKTQRYLKSLIAFLFLICVFGVSFFSGTAAVKTYKIATTTSIYDSGFLDFVTPAFEKKNKVKFNFISVGSGQAVKIFKNGDADGIIIHEKSFLDELKKEKLINSYTAFVSNYFVLVGPKDKKDLFKKVKSIQEAFVLIRKNNFKFVSRADNSATYIRELEIWKLSKLKPNFDGYIKSGQGMGMSLNLANEKKAFILTDEATFYKMKNKLDALDVIYQNPNDKVLENIYYFAYSPKKMQLSKFASYLKSKEFKNLVNSFNQKFFKKEVYRIVK</sequence>
<evidence type="ECO:0000313" key="3">
    <source>
        <dbReference type="Proteomes" id="UP001322744"/>
    </source>
</evidence>
<feature type="domain" description="PBP" evidence="1">
    <location>
        <begin position="29"/>
        <end position="250"/>
    </location>
</feature>
<organism evidence="2 3">
    <name type="scientific">Anaerocellum danielii</name>
    <dbReference type="NCBI Taxonomy" id="1387557"/>
    <lineage>
        <taxon>Bacteria</taxon>
        <taxon>Bacillati</taxon>
        <taxon>Bacillota</taxon>
        <taxon>Bacillota incertae sedis</taxon>
        <taxon>Caldicellulosiruptorales</taxon>
        <taxon>Caldicellulosiruptoraceae</taxon>
        <taxon>Anaerocellum</taxon>
    </lineage>
</organism>
<dbReference type="Gene3D" id="3.40.190.10">
    <property type="entry name" value="Periplasmic binding protein-like II"/>
    <property type="match status" value="2"/>
</dbReference>
<reference evidence="2 3" key="1">
    <citation type="submission" date="2023-12" db="EMBL/GenBank/DDBJ databases">
        <authorList>
            <person name="Manesh M.J.H."/>
            <person name="Bing R.G."/>
            <person name="Willard D.J."/>
            <person name="Kelly R.M."/>
        </authorList>
    </citation>
    <scope>NUCLEOTIDE SEQUENCE [LARGE SCALE GENOMIC DNA]</scope>
    <source>
        <strain evidence="2 3">DSM 8977</strain>
    </source>
</reference>
<proteinExistence type="predicted"/>
<dbReference type="Proteomes" id="UP001322744">
    <property type="component" value="Chromosome"/>
</dbReference>
<dbReference type="PANTHER" id="PTHR37945">
    <property type="entry name" value="EXTRACELLULAR TUNGSTATE BINDING PROTEIN"/>
    <property type="match status" value="1"/>
</dbReference>
<dbReference type="EMBL" id="CP139957">
    <property type="protein sequence ID" value="WPX09591.1"/>
    <property type="molecule type" value="Genomic_DNA"/>
</dbReference>
<dbReference type="InterPro" id="IPR024370">
    <property type="entry name" value="PBP_domain"/>
</dbReference>